<accession>A0A366S6V0</accession>
<dbReference type="Pfam" id="PF20684">
    <property type="entry name" value="Fung_rhodopsin"/>
    <property type="match status" value="1"/>
</dbReference>
<dbReference type="InterPro" id="IPR052337">
    <property type="entry name" value="SAT4-like"/>
</dbReference>
<feature type="transmembrane region" description="Helical" evidence="6">
    <location>
        <begin position="100"/>
        <end position="123"/>
    </location>
</feature>
<dbReference type="GO" id="GO:0016020">
    <property type="term" value="C:membrane"/>
    <property type="evidence" value="ECO:0007669"/>
    <property type="project" value="UniProtKB-SubCell"/>
</dbReference>
<protein>
    <recommendedName>
        <fullName evidence="7">Rhodopsin domain-containing protein</fullName>
    </recommendedName>
</protein>
<dbReference type="RefSeq" id="XP_031019642.1">
    <property type="nucleotide sequence ID" value="XM_031156325.1"/>
</dbReference>
<dbReference type="PANTHER" id="PTHR33048">
    <property type="entry name" value="PTH11-LIKE INTEGRAL MEMBRANE PROTEIN (AFU_ORTHOLOGUE AFUA_5G11245)"/>
    <property type="match status" value="1"/>
</dbReference>
<evidence type="ECO:0000313" key="9">
    <source>
        <dbReference type="Proteomes" id="UP000253153"/>
    </source>
</evidence>
<gene>
    <name evidence="8" type="ORF">FIESC28_02175</name>
</gene>
<comment type="caution">
    <text evidence="8">The sequence shown here is derived from an EMBL/GenBank/DDBJ whole genome shotgun (WGS) entry which is preliminary data.</text>
</comment>
<feature type="transmembrane region" description="Helical" evidence="6">
    <location>
        <begin position="179"/>
        <end position="202"/>
    </location>
</feature>
<name>A0A366S6V0_9HYPO</name>
<dbReference type="AlphaFoldDB" id="A0A366S6V0"/>
<keyword evidence="4 6" id="KW-0472">Membrane</keyword>
<evidence type="ECO:0000256" key="6">
    <source>
        <dbReference type="SAM" id="Phobius"/>
    </source>
</evidence>
<sequence>MSASGDWGPAPEGIDLTEQQDGEILRPVIALVTMGILAVAIRFVARFKSGTKIAIDDYLILLALPCALGTAALCIVSIPYGGGRHLWVVTFTEFTSLWKMAYSFVPIYATTVTLTKASILMFYRRVFGINIVHHICMGLVIGWYVAIIIAWFAGCRPASYFWEQFTDPGATGYCMDTSLFYFVNGICAMLIDIAVLCVPIPTILKLQMPNRQKVAVGGILLLGAFVCVASIVRIVYMDKLVKATDFTWAMAQVFIWSCCEPFVGIVCACLPTFGPLLRRWFKTATSTVEGKNNSDSWDKNKPRSQWKPYHGGFKLRQDDELELTVDVSHGDAQFESKSGSSIYVQNEFTWASGGSAQSRGS</sequence>
<proteinExistence type="inferred from homology"/>
<comment type="subcellular location">
    <subcellularLocation>
        <location evidence="1">Membrane</location>
        <topology evidence="1">Multi-pass membrane protein</topology>
    </subcellularLocation>
</comment>
<feature type="transmembrane region" description="Helical" evidence="6">
    <location>
        <begin position="57"/>
        <end position="80"/>
    </location>
</feature>
<dbReference type="InterPro" id="IPR049326">
    <property type="entry name" value="Rhodopsin_dom_fungi"/>
</dbReference>
<reference evidence="8 9" key="1">
    <citation type="submission" date="2018-06" db="EMBL/GenBank/DDBJ databases">
        <title>Fusarium incarnatum-equiseti species complex species 28.</title>
        <authorList>
            <person name="Gardiner D.M."/>
        </authorList>
    </citation>
    <scope>NUCLEOTIDE SEQUENCE [LARGE SCALE GENOMIC DNA]</scope>
    <source>
        <strain evidence="8 9">FIESC_28</strain>
    </source>
</reference>
<organism evidence="8 9">
    <name type="scientific">Fusarium coffeatum</name>
    <dbReference type="NCBI Taxonomy" id="231269"/>
    <lineage>
        <taxon>Eukaryota</taxon>
        <taxon>Fungi</taxon>
        <taxon>Dikarya</taxon>
        <taxon>Ascomycota</taxon>
        <taxon>Pezizomycotina</taxon>
        <taxon>Sordariomycetes</taxon>
        <taxon>Hypocreomycetidae</taxon>
        <taxon>Hypocreales</taxon>
        <taxon>Nectriaceae</taxon>
        <taxon>Fusarium</taxon>
        <taxon>Fusarium incarnatum-equiseti species complex</taxon>
    </lineage>
</organism>
<evidence type="ECO:0000313" key="8">
    <source>
        <dbReference type="EMBL" id="RBR25051.1"/>
    </source>
</evidence>
<dbReference type="Proteomes" id="UP000253153">
    <property type="component" value="Unassembled WGS sequence"/>
</dbReference>
<evidence type="ECO:0000259" key="7">
    <source>
        <dbReference type="Pfam" id="PF20684"/>
    </source>
</evidence>
<evidence type="ECO:0000256" key="3">
    <source>
        <dbReference type="ARBA" id="ARBA00022989"/>
    </source>
</evidence>
<evidence type="ECO:0000256" key="4">
    <source>
        <dbReference type="ARBA" id="ARBA00023136"/>
    </source>
</evidence>
<keyword evidence="9" id="KW-1185">Reference proteome</keyword>
<evidence type="ECO:0000256" key="5">
    <source>
        <dbReference type="ARBA" id="ARBA00038359"/>
    </source>
</evidence>
<feature type="transmembrane region" description="Helical" evidence="6">
    <location>
        <begin position="135"/>
        <end position="159"/>
    </location>
</feature>
<feature type="transmembrane region" description="Helical" evidence="6">
    <location>
        <begin position="248"/>
        <end position="273"/>
    </location>
</feature>
<feature type="domain" description="Rhodopsin" evidence="7">
    <location>
        <begin position="41"/>
        <end position="279"/>
    </location>
</feature>
<keyword evidence="3 6" id="KW-1133">Transmembrane helix</keyword>
<dbReference type="EMBL" id="QKXC01000045">
    <property type="protein sequence ID" value="RBR25051.1"/>
    <property type="molecule type" value="Genomic_DNA"/>
</dbReference>
<keyword evidence="2 6" id="KW-0812">Transmembrane</keyword>
<evidence type="ECO:0000256" key="2">
    <source>
        <dbReference type="ARBA" id="ARBA00022692"/>
    </source>
</evidence>
<evidence type="ECO:0000256" key="1">
    <source>
        <dbReference type="ARBA" id="ARBA00004141"/>
    </source>
</evidence>
<dbReference type="GeneID" id="41991621"/>
<feature type="transmembrane region" description="Helical" evidence="6">
    <location>
        <begin position="214"/>
        <end position="236"/>
    </location>
</feature>
<comment type="similarity">
    <text evidence="5">Belongs to the SAT4 family.</text>
</comment>
<dbReference type="OrthoDB" id="5329176at2759"/>
<dbReference type="PANTHER" id="PTHR33048:SF47">
    <property type="entry name" value="INTEGRAL MEMBRANE PROTEIN-RELATED"/>
    <property type="match status" value="1"/>
</dbReference>
<feature type="transmembrane region" description="Helical" evidence="6">
    <location>
        <begin position="24"/>
        <end position="45"/>
    </location>
</feature>